<organism evidence="5 6">
    <name type="scientific">Laetiporus sulphureus 93-53</name>
    <dbReference type="NCBI Taxonomy" id="1314785"/>
    <lineage>
        <taxon>Eukaryota</taxon>
        <taxon>Fungi</taxon>
        <taxon>Dikarya</taxon>
        <taxon>Basidiomycota</taxon>
        <taxon>Agaricomycotina</taxon>
        <taxon>Agaricomycetes</taxon>
        <taxon>Polyporales</taxon>
        <taxon>Laetiporus</taxon>
    </lineage>
</organism>
<evidence type="ECO:0000256" key="2">
    <source>
        <dbReference type="RuleBase" id="RU000682"/>
    </source>
</evidence>
<evidence type="ECO:0000256" key="1">
    <source>
        <dbReference type="PROSITE-ProRule" id="PRU00108"/>
    </source>
</evidence>
<dbReference type="Gene3D" id="1.10.10.60">
    <property type="entry name" value="Homeodomain-like"/>
    <property type="match status" value="1"/>
</dbReference>
<dbReference type="EMBL" id="KV427670">
    <property type="protein sequence ID" value="KZT01110.1"/>
    <property type="molecule type" value="Genomic_DNA"/>
</dbReference>
<keyword evidence="1 2" id="KW-0539">Nucleus</keyword>
<feature type="compositionally biased region" description="Polar residues" evidence="3">
    <location>
        <begin position="1"/>
        <end position="29"/>
    </location>
</feature>
<dbReference type="InterPro" id="IPR009057">
    <property type="entry name" value="Homeodomain-like_sf"/>
</dbReference>
<feature type="domain" description="Homeobox" evidence="4">
    <location>
        <begin position="106"/>
        <end position="166"/>
    </location>
</feature>
<name>A0A165BIA7_9APHY</name>
<keyword evidence="6" id="KW-1185">Reference proteome</keyword>
<dbReference type="RefSeq" id="XP_040758850.1">
    <property type="nucleotide sequence ID" value="XM_040913372.1"/>
</dbReference>
<evidence type="ECO:0000313" key="6">
    <source>
        <dbReference type="Proteomes" id="UP000076871"/>
    </source>
</evidence>
<gene>
    <name evidence="5" type="ORF">LAESUDRAFT_764035</name>
</gene>
<evidence type="ECO:0000256" key="3">
    <source>
        <dbReference type="SAM" id="MobiDB-lite"/>
    </source>
</evidence>
<evidence type="ECO:0000313" key="5">
    <source>
        <dbReference type="EMBL" id="KZT01110.1"/>
    </source>
</evidence>
<dbReference type="InterPro" id="IPR001356">
    <property type="entry name" value="HD"/>
</dbReference>
<accession>A0A165BIA7</accession>
<proteinExistence type="predicted"/>
<sequence>MSDQQRSPKRSPSATIRTLFSHSTTNDSRGASATTSETTPAAAAAGASHEMTGQPRPEGAGRGGMEHGRERSSPSMSSSQGEMADTEMEAGPSHSSEGAQPAPAPPKKKRTRTLTTPHQSAVLHALLAQSRFPTTAMREEVGRAIGLSARKVQIWFQASPPNQRQKARRPRGQTSAPLTRPPQFGPFTNAPPAASASDAGAIAGPSGSSSQAPLMHFAVAPLGDLPGRGGPSTAGSARPSHHEAPVPQSHSSSAASTHLSGPGIPGPSRLLTQYSLPREAGDAARSHERSGSFERYHHALRPAEPFSPSQAATSAEEAWRAARVPPPPPPPPSSSSRHARPFSEDLRMQQREYTFALPPLVLGPERDSAHVPQASNRQGASFRPFQPVQPPPSAADHPHSRRWRTPEPEPSSSSSSSARHAALHIPPPFTLQPRPQWDDPAFSPFSRPRASSASAPGSHYAFGFGQAAALMSNISSEPNTGLPPILNPSRSPRVAGSPPFIPISESPRGRPGQPHPSASGIVSSPTSPRRSARSFNDDYTNDQYASR</sequence>
<dbReference type="GO" id="GO:0000981">
    <property type="term" value="F:DNA-binding transcription factor activity, RNA polymerase II-specific"/>
    <property type="evidence" value="ECO:0007669"/>
    <property type="project" value="TreeGrafter"/>
</dbReference>
<protein>
    <recommendedName>
        <fullName evidence="4">Homeobox domain-containing protein</fullName>
    </recommendedName>
</protein>
<dbReference type="PROSITE" id="PS50071">
    <property type="entry name" value="HOMEOBOX_2"/>
    <property type="match status" value="1"/>
</dbReference>
<feature type="region of interest" description="Disordered" evidence="3">
    <location>
        <begin position="1"/>
        <end position="121"/>
    </location>
</feature>
<dbReference type="Proteomes" id="UP000076871">
    <property type="component" value="Unassembled WGS sequence"/>
</dbReference>
<keyword evidence="1 2" id="KW-0238">DNA-binding</keyword>
<feature type="compositionally biased region" description="Polar residues" evidence="3">
    <location>
        <begin position="537"/>
        <end position="547"/>
    </location>
</feature>
<dbReference type="Pfam" id="PF00046">
    <property type="entry name" value="Homeodomain"/>
    <property type="match status" value="1"/>
</dbReference>
<feature type="compositionally biased region" description="Basic and acidic residues" evidence="3">
    <location>
        <begin position="341"/>
        <end position="350"/>
    </location>
</feature>
<feature type="compositionally biased region" description="Pro residues" evidence="3">
    <location>
        <begin position="324"/>
        <end position="333"/>
    </location>
</feature>
<feature type="compositionally biased region" description="Low complexity" evidence="3">
    <location>
        <begin position="190"/>
        <end position="213"/>
    </location>
</feature>
<dbReference type="PANTHER" id="PTHR46255:SF3">
    <property type="entry name" value="HOMEOBOX DOMAIN-CONTAINING PROTEIN"/>
    <property type="match status" value="1"/>
</dbReference>
<dbReference type="OrthoDB" id="6159439at2759"/>
<feature type="region of interest" description="Disordered" evidence="3">
    <location>
        <begin position="474"/>
        <end position="547"/>
    </location>
</feature>
<dbReference type="GeneID" id="63830400"/>
<evidence type="ECO:0000259" key="4">
    <source>
        <dbReference type="PROSITE" id="PS50071"/>
    </source>
</evidence>
<keyword evidence="1 2" id="KW-0371">Homeobox</keyword>
<dbReference type="STRING" id="1314785.A0A165BIA7"/>
<dbReference type="PANTHER" id="PTHR46255">
    <property type="entry name" value="SHORT STATURE HOMEOBOX"/>
    <property type="match status" value="1"/>
</dbReference>
<dbReference type="SMART" id="SM00389">
    <property type="entry name" value="HOX"/>
    <property type="match status" value="1"/>
</dbReference>
<comment type="subcellular location">
    <subcellularLocation>
        <location evidence="1 2">Nucleus</location>
    </subcellularLocation>
</comment>
<dbReference type="AlphaFoldDB" id="A0A165BIA7"/>
<dbReference type="InParanoid" id="A0A165BIA7"/>
<dbReference type="GO" id="GO:1990837">
    <property type="term" value="F:sequence-specific double-stranded DNA binding"/>
    <property type="evidence" value="ECO:0007669"/>
    <property type="project" value="TreeGrafter"/>
</dbReference>
<dbReference type="SUPFAM" id="SSF46689">
    <property type="entry name" value="Homeodomain-like"/>
    <property type="match status" value="1"/>
</dbReference>
<dbReference type="InterPro" id="IPR052631">
    <property type="entry name" value="Paired_homeobox_Bicoid"/>
</dbReference>
<dbReference type="CDD" id="cd00086">
    <property type="entry name" value="homeodomain"/>
    <property type="match status" value="1"/>
</dbReference>
<feature type="compositionally biased region" description="Low complexity" evidence="3">
    <location>
        <begin position="31"/>
        <end position="48"/>
    </location>
</feature>
<feature type="compositionally biased region" description="Low complexity" evidence="3">
    <location>
        <begin position="249"/>
        <end position="260"/>
    </location>
</feature>
<feature type="region of interest" description="Disordered" evidence="3">
    <location>
        <begin position="156"/>
        <end position="460"/>
    </location>
</feature>
<dbReference type="GO" id="GO:0005634">
    <property type="term" value="C:nucleus"/>
    <property type="evidence" value="ECO:0007669"/>
    <property type="project" value="UniProtKB-SubCell"/>
</dbReference>
<feature type="DNA-binding region" description="Homeobox" evidence="1">
    <location>
        <begin position="108"/>
        <end position="167"/>
    </location>
</feature>
<feature type="compositionally biased region" description="Basic and acidic residues" evidence="3">
    <location>
        <begin position="279"/>
        <end position="297"/>
    </location>
</feature>
<reference evidence="5 6" key="1">
    <citation type="journal article" date="2016" name="Mol. Biol. Evol.">
        <title>Comparative Genomics of Early-Diverging Mushroom-Forming Fungi Provides Insights into the Origins of Lignocellulose Decay Capabilities.</title>
        <authorList>
            <person name="Nagy L.G."/>
            <person name="Riley R."/>
            <person name="Tritt A."/>
            <person name="Adam C."/>
            <person name="Daum C."/>
            <person name="Floudas D."/>
            <person name="Sun H."/>
            <person name="Yadav J.S."/>
            <person name="Pangilinan J."/>
            <person name="Larsson K.H."/>
            <person name="Matsuura K."/>
            <person name="Barry K."/>
            <person name="Labutti K."/>
            <person name="Kuo R."/>
            <person name="Ohm R.A."/>
            <person name="Bhattacharya S.S."/>
            <person name="Shirouzu T."/>
            <person name="Yoshinaga Y."/>
            <person name="Martin F.M."/>
            <person name="Grigoriev I.V."/>
            <person name="Hibbett D.S."/>
        </authorList>
    </citation>
    <scope>NUCLEOTIDE SEQUENCE [LARGE SCALE GENOMIC DNA]</scope>
    <source>
        <strain evidence="5 6">93-53</strain>
    </source>
</reference>
<feature type="compositionally biased region" description="Low complexity" evidence="3">
    <location>
        <begin position="440"/>
        <end position="456"/>
    </location>
</feature>